<dbReference type="Proteomes" id="UP000799640">
    <property type="component" value="Unassembled WGS sequence"/>
</dbReference>
<protein>
    <recommendedName>
        <fullName evidence="5">Secreted protein</fullName>
    </recommendedName>
</protein>
<feature type="signal peptide" evidence="2">
    <location>
        <begin position="1"/>
        <end position="19"/>
    </location>
</feature>
<evidence type="ECO:0000313" key="4">
    <source>
        <dbReference type="Proteomes" id="UP000799640"/>
    </source>
</evidence>
<accession>A0A6G1I2N1</accession>
<feature type="chain" id="PRO_5026043007" description="Secreted protein" evidence="2">
    <location>
        <begin position="20"/>
        <end position="131"/>
    </location>
</feature>
<feature type="region of interest" description="Disordered" evidence="1">
    <location>
        <begin position="26"/>
        <end position="131"/>
    </location>
</feature>
<proteinExistence type="predicted"/>
<evidence type="ECO:0000313" key="3">
    <source>
        <dbReference type="EMBL" id="KAF2402540.1"/>
    </source>
</evidence>
<sequence length="131" mass="13756">MQLLLAAAFLPSSGPAAFCTTTRFSAGETSGAQDTAAEAGHDSMCREGGIEGSRSHDGTAIANSWPYLPSFPDASHVSKSKKPDPPSHRAPPRSSPSRAATVSQSLRDENARNRGRGWCNGLFATRSSAPR</sequence>
<dbReference type="AlphaFoldDB" id="A0A6G1I2N1"/>
<gene>
    <name evidence="3" type="ORF">EJ06DRAFT_344861</name>
</gene>
<name>A0A6G1I2N1_9PEZI</name>
<evidence type="ECO:0008006" key="5">
    <source>
        <dbReference type="Google" id="ProtNLM"/>
    </source>
</evidence>
<keyword evidence="2" id="KW-0732">Signal</keyword>
<evidence type="ECO:0000256" key="2">
    <source>
        <dbReference type="SAM" id="SignalP"/>
    </source>
</evidence>
<feature type="compositionally biased region" description="Basic and acidic residues" evidence="1">
    <location>
        <begin position="39"/>
        <end position="57"/>
    </location>
</feature>
<dbReference type="EMBL" id="ML996691">
    <property type="protein sequence ID" value="KAF2402540.1"/>
    <property type="molecule type" value="Genomic_DNA"/>
</dbReference>
<keyword evidence="4" id="KW-1185">Reference proteome</keyword>
<reference evidence="3" key="1">
    <citation type="journal article" date="2020" name="Stud. Mycol.">
        <title>101 Dothideomycetes genomes: a test case for predicting lifestyles and emergence of pathogens.</title>
        <authorList>
            <person name="Haridas S."/>
            <person name="Albert R."/>
            <person name="Binder M."/>
            <person name="Bloem J."/>
            <person name="Labutti K."/>
            <person name="Salamov A."/>
            <person name="Andreopoulos B."/>
            <person name="Baker S."/>
            <person name="Barry K."/>
            <person name="Bills G."/>
            <person name="Bluhm B."/>
            <person name="Cannon C."/>
            <person name="Castanera R."/>
            <person name="Culley D."/>
            <person name="Daum C."/>
            <person name="Ezra D."/>
            <person name="Gonzalez J."/>
            <person name="Henrissat B."/>
            <person name="Kuo A."/>
            <person name="Liang C."/>
            <person name="Lipzen A."/>
            <person name="Lutzoni F."/>
            <person name="Magnuson J."/>
            <person name="Mondo S."/>
            <person name="Nolan M."/>
            <person name="Ohm R."/>
            <person name="Pangilinan J."/>
            <person name="Park H.-J."/>
            <person name="Ramirez L."/>
            <person name="Alfaro M."/>
            <person name="Sun H."/>
            <person name="Tritt A."/>
            <person name="Yoshinaga Y."/>
            <person name="Zwiers L.-H."/>
            <person name="Turgeon B."/>
            <person name="Goodwin S."/>
            <person name="Spatafora J."/>
            <person name="Crous P."/>
            <person name="Grigoriev I."/>
        </authorList>
    </citation>
    <scope>NUCLEOTIDE SEQUENCE</scope>
    <source>
        <strain evidence="3">CBS 262.69</strain>
    </source>
</reference>
<evidence type="ECO:0000256" key="1">
    <source>
        <dbReference type="SAM" id="MobiDB-lite"/>
    </source>
</evidence>
<organism evidence="3 4">
    <name type="scientific">Trichodelitschia bisporula</name>
    <dbReference type="NCBI Taxonomy" id="703511"/>
    <lineage>
        <taxon>Eukaryota</taxon>
        <taxon>Fungi</taxon>
        <taxon>Dikarya</taxon>
        <taxon>Ascomycota</taxon>
        <taxon>Pezizomycotina</taxon>
        <taxon>Dothideomycetes</taxon>
        <taxon>Dothideomycetes incertae sedis</taxon>
        <taxon>Phaeotrichales</taxon>
        <taxon>Phaeotrichaceae</taxon>
        <taxon>Trichodelitschia</taxon>
    </lineage>
</organism>